<evidence type="ECO:0000313" key="2">
    <source>
        <dbReference type="EMBL" id="RSH92795.1"/>
    </source>
</evidence>
<protein>
    <submittedName>
        <fullName evidence="2">Uncharacterized protein</fullName>
    </submittedName>
</protein>
<dbReference type="EMBL" id="RSCD01000005">
    <property type="protein sequence ID" value="RSH92795.1"/>
    <property type="molecule type" value="Genomic_DNA"/>
</dbReference>
<proteinExistence type="predicted"/>
<accession>A0A427YNY6</accession>
<evidence type="ECO:0000256" key="1">
    <source>
        <dbReference type="SAM" id="MobiDB-lite"/>
    </source>
</evidence>
<comment type="caution">
    <text evidence="2">The sequence shown here is derived from an EMBL/GenBank/DDBJ whole genome shotgun (WGS) entry which is preliminary data.</text>
</comment>
<organism evidence="2 3">
    <name type="scientific">Saitozyma podzolica</name>
    <dbReference type="NCBI Taxonomy" id="1890683"/>
    <lineage>
        <taxon>Eukaryota</taxon>
        <taxon>Fungi</taxon>
        <taxon>Dikarya</taxon>
        <taxon>Basidiomycota</taxon>
        <taxon>Agaricomycotina</taxon>
        <taxon>Tremellomycetes</taxon>
        <taxon>Tremellales</taxon>
        <taxon>Trimorphomycetaceae</taxon>
        <taxon>Saitozyma</taxon>
    </lineage>
</organism>
<dbReference type="Proteomes" id="UP000279259">
    <property type="component" value="Unassembled WGS sequence"/>
</dbReference>
<gene>
    <name evidence="2" type="ORF">EHS25_008241</name>
</gene>
<feature type="region of interest" description="Disordered" evidence="1">
    <location>
        <begin position="1"/>
        <end position="21"/>
    </location>
</feature>
<evidence type="ECO:0000313" key="3">
    <source>
        <dbReference type="Proteomes" id="UP000279259"/>
    </source>
</evidence>
<name>A0A427YNY6_9TREE</name>
<sequence length="329" mass="36692">MSQQQQKRSGSLRDETCPTHLGMVFNQPGSSALMVPETELTLGEALDSLKAGAYTSFAVSHAAHEAFAERRLRVSGDQNRITGVEQDSLFSPVACTSDQCFQIEETWTDNTDESGRAWTRCSAGNEVTLRRMMSNLMRNDHSATKSSVVVVSMMPNEPRWTADEVQSALESDDLVKPANISGQCSDRNTEKLVSFQSTMDPSQGVTTTSVQRVLDDSLSFDSVTIVRRDMPNKLRKHVFRQLCTSRTVDRPEDEDETQPWPWHVETVFQTTLANGAARHRLSAVWKSDLGLTTALKNVVNSDYTDQQVAMRVSHLPRTPSHTSRLQRLG</sequence>
<dbReference type="AlphaFoldDB" id="A0A427YNY6"/>
<dbReference type="OrthoDB" id="10352264at2759"/>
<keyword evidence="3" id="KW-1185">Reference proteome</keyword>
<reference evidence="2 3" key="1">
    <citation type="submission" date="2018-11" db="EMBL/GenBank/DDBJ databases">
        <title>Genome sequence of Saitozyma podzolica DSM 27192.</title>
        <authorList>
            <person name="Aliyu H."/>
            <person name="Gorte O."/>
            <person name="Ochsenreither K."/>
        </authorList>
    </citation>
    <scope>NUCLEOTIDE SEQUENCE [LARGE SCALE GENOMIC DNA]</scope>
    <source>
        <strain evidence="2 3">DSM 27192</strain>
    </source>
</reference>